<evidence type="ECO:0000256" key="10">
    <source>
        <dbReference type="ARBA" id="ARBA00025628"/>
    </source>
</evidence>
<gene>
    <name evidence="18" type="primary">hemB</name>
    <name evidence="18" type="ORF">GCM10011391_21730</name>
</gene>
<evidence type="ECO:0000256" key="5">
    <source>
        <dbReference type="ARBA" id="ARBA00012053"/>
    </source>
</evidence>
<evidence type="ECO:0000256" key="9">
    <source>
        <dbReference type="ARBA" id="ARBA00023244"/>
    </source>
</evidence>
<keyword evidence="8 16" id="KW-0456">Lyase</keyword>
<feature type="binding site" evidence="13">
    <location>
        <position position="314"/>
    </location>
    <ligand>
        <name>5-aminolevulinate</name>
        <dbReference type="ChEBI" id="CHEBI:356416"/>
        <label>2</label>
    </ligand>
</feature>
<feature type="binding site" evidence="14">
    <location>
        <position position="131"/>
    </location>
    <ligand>
        <name>Zn(2+)</name>
        <dbReference type="ChEBI" id="CHEBI:29105"/>
        <note>catalytic</note>
    </ligand>
</feature>
<dbReference type="AlphaFoldDB" id="A0A8J2YHB3"/>
<evidence type="ECO:0000256" key="7">
    <source>
        <dbReference type="ARBA" id="ARBA00023133"/>
    </source>
</evidence>
<dbReference type="FunFam" id="3.20.20.70:FF:000019">
    <property type="entry name" value="Delta-aminolevulinic acid dehydratase"/>
    <property type="match status" value="1"/>
</dbReference>
<dbReference type="NCBIfam" id="NF006762">
    <property type="entry name" value="PRK09283.1"/>
    <property type="match status" value="1"/>
</dbReference>
<dbReference type="PANTHER" id="PTHR11458">
    <property type="entry name" value="DELTA-AMINOLEVULINIC ACID DEHYDRATASE"/>
    <property type="match status" value="1"/>
</dbReference>
<keyword evidence="19" id="KW-1185">Reference proteome</keyword>
<feature type="binding site" evidence="15">
    <location>
        <position position="234"/>
    </location>
    <ligand>
        <name>Mg(2+)</name>
        <dbReference type="ChEBI" id="CHEBI:18420"/>
    </ligand>
</feature>
<evidence type="ECO:0000256" key="13">
    <source>
        <dbReference type="PIRSR" id="PIRSR001415-2"/>
    </source>
</evidence>
<reference evidence="18" key="2">
    <citation type="submission" date="2020-09" db="EMBL/GenBank/DDBJ databases">
        <authorList>
            <person name="Sun Q."/>
            <person name="Zhou Y."/>
        </authorList>
    </citation>
    <scope>NUCLEOTIDE SEQUENCE</scope>
    <source>
        <strain evidence="18">CGMCC 1.15371</strain>
    </source>
</reference>
<feature type="active site" description="Schiff-base intermediate with substrate" evidence="12">
    <location>
        <position position="249"/>
    </location>
</feature>
<dbReference type="CDD" id="cd00384">
    <property type="entry name" value="ALAD_PBGS"/>
    <property type="match status" value="1"/>
</dbReference>
<keyword evidence="14" id="KW-0479">Metal-binding</keyword>
<comment type="subunit">
    <text evidence="4 16">Homooctamer.</text>
</comment>
<feature type="binding site" evidence="13">
    <location>
        <position position="218"/>
    </location>
    <ligand>
        <name>5-aminolevulinate</name>
        <dbReference type="ChEBI" id="CHEBI:356416"/>
        <label>1</label>
    </ligand>
</feature>
<keyword evidence="9 16" id="KW-0627">Porphyrin biosynthesis</keyword>
<dbReference type="PROSITE" id="PS00169">
    <property type="entry name" value="D_ALA_DEHYDRATASE"/>
    <property type="match status" value="1"/>
</dbReference>
<evidence type="ECO:0000256" key="8">
    <source>
        <dbReference type="ARBA" id="ARBA00023239"/>
    </source>
</evidence>
<name>A0A8J2YHB3_9BACL</name>
<dbReference type="UniPathway" id="UPA00251">
    <property type="reaction ID" value="UER00318"/>
</dbReference>
<evidence type="ECO:0000256" key="15">
    <source>
        <dbReference type="PIRSR" id="PIRSR001415-5"/>
    </source>
</evidence>
<feature type="binding site" evidence="14">
    <location>
        <position position="123"/>
    </location>
    <ligand>
        <name>Zn(2+)</name>
        <dbReference type="ChEBI" id="CHEBI:29105"/>
        <note>catalytic</note>
    </ligand>
</feature>
<organism evidence="18 19">
    <name type="scientific">Pullulanibacillus camelliae</name>
    <dbReference type="NCBI Taxonomy" id="1707096"/>
    <lineage>
        <taxon>Bacteria</taxon>
        <taxon>Bacillati</taxon>
        <taxon>Bacillota</taxon>
        <taxon>Bacilli</taxon>
        <taxon>Bacillales</taxon>
        <taxon>Sporolactobacillaceae</taxon>
        <taxon>Pullulanibacillus</taxon>
    </lineage>
</organism>
<dbReference type="InterPro" id="IPR013785">
    <property type="entry name" value="Aldolase_TIM"/>
</dbReference>
<keyword evidence="7" id="KW-0350">Heme biosynthesis</keyword>
<evidence type="ECO:0000256" key="1">
    <source>
        <dbReference type="ARBA" id="ARBA00001947"/>
    </source>
</evidence>
<feature type="binding site" evidence="13">
    <location>
        <position position="275"/>
    </location>
    <ligand>
        <name>5-aminolevulinate</name>
        <dbReference type="ChEBI" id="CHEBI:356416"/>
        <label>2</label>
    </ligand>
</feature>
<dbReference type="EMBL" id="BMIR01000009">
    <property type="protein sequence ID" value="GGE42576.1"/>
    <property type="molecule type" value="Genomic_DNA"/>
</dbReference>
<dbReference type="PRINTS" id="PR00144">
    <property type="entry name" value="DALDHYDRTASE"/>
</dbReference>
<keyword evidence="15" id="KW-0460">Magnesium</keyword>
<dbReference type="SMART" id="SM01004">
    <property type="entry name" value="ALAD"/>
    <property type="match status" value="1"/>
</dbReference>
<evidence type="ECO:0000256" key="16">
    <source>
        <dbReference type="RuleBase" id="RU000515"/>
    </source>
</evidence>
<evidence type="ECO:0000256" key="11">
    <source>
        <dbReference type="ARBA" id="ARBA00047651"/>
    </source>
</evidence>
<comment type="similarity">
    <text evidence="3 17">Belongs to the ALAD family.</text>
</comment>
<evidence type="ECO:0000256" key="6">
    <source>
        <dbReference type="ARBA" id="ARBA00020771"/>
    </source>
</evidence>
<proteinExistence type="inferred from homology"/>
<evidence type="ECO:0000256" key="14">
    <source>
        <dbReference type="PIRSR" id="PIRSR001415-3"/>
    </source>
</evidence>
<dbReference type="Proteomes" id="UP000628775">
    <property type="component" value="Unassembled WGS sequence"/>
</dbReference>
<accession>A0A8J2YHB3</accession>
<dbReference type="RefSeq" id="WP_188693510.1">
    <property type="nucleotide sequence ID" value="NZ_BMIR01000009.1"/>
</dbReference>
<comment type="cofactor">
    <cofactor evidence="1">
        <name>Zn(2+)</name>
        <dbReference type="ChEBI" id="CHEBI:29105"/>
    </cofactor>
</comment>
<feature type="binding site" evidence="14">
    <location>
        <position position="121"/>
    </location>
    <ligand>
        <name>Zn(2+)</name>
        <dbReference type="ChEBI" id="CHEBI:29105"/>
        <note>catalytic</note>
    </ligand>
</feature>
<dbReference type="GO" id="GO:0006782">
    <property type="term" value="P:protoporphyrinogen IX biosynthetic process"/>
    <property type="evidence" value="ECO:0007669"/>
    <property type="project" value="UniProtKB-UniPathway"/>
</dbReference>
<feature type="binding site" evidence="13">
    <location>
        <position position="206"/>
    </location>
    <ligand>
        <name>5-aminolevulinate</name>
        <dbReference type="ChEBI" id="CHEBI:356416"/>
        <label>1</label>
    </ligand>
</feature>
<dbReference type="Gene3D" id="3.20.20.70">
    <property type="entry name" value="Aldolase class I"/>
    <property type="match status" value="1"/>
</dbReference>
<protein>
    <recommendedName>
        <fullName evidence="6 16">Delta-aminolevulinic acid dehydratase</fullName>
        <ecNumber evidence="5 16">4.2.1.24</ecNumber>
    </recommendedName>
</protein>
<evidence type="ECO:0000256" key="3">
    <source>
        <dbReference type="ARBA" id="ARBA00008055"/>
    </source>
</evidence>
<dbReference type="Pfam" id="PF00490">
    <property type="entry name" value="ALAD"/>
    <property type="match status" value="1"/>
</dbReference>
<evidence type="ECO:0000313" key="18">
    <source>
        <dbReference type="EMBL" id="GGE42576.1"/>
    </source>
</evidence>
<keyword evidence="14" id="KW-0862">Zinc</keyword>
<dbReference type="GO" id="GO:0004655">
    <property type="term" value="F:porphobilinogen synthase activity"/>
    <property type="evidence" value="ECO:0007669"/>
    <property type="project" value="UniProtKB-EC"/>
</dbReference>
<reference evidence="18" key="1">
    <citation type="journal article" date="2014" name="Int. J. Syst. Evol. Microbiol.">
        <title>Complete genome sequence of Corynebacterium casei LMG S-19264T (=DSM 44701T), isolated from a smear-ripened cheese.</title>
        <authorList>
            <consortium name="US DOE Joint Genome Institute (JGI-PGF)"/>
            <person name="Walter F."/>
            <person name="Albersmeier A."/>
            <person name="Kalinowski J."/>
            <person name="Ruckert C."/>
        </authorList>
    </citation>
    <scope>NUCLEOTIDE SEQUENCE</scope>
    <source>
        <strain evidence="18">CGMCC 1.15371</strain>
    </source>
</reference>
<evidence type="ECO:0000313" key="19">
    <source>
        <dbReference type="Proteomes" id="UP000628775"/>
    </source>
</evidence>
<dbReference type="PIRSF" id="PIRSF001415">
    <property type="entry name" value="Porphbilin_synth"/>
    <property type="match status" value="1"/>
</dbReference>
<evidence type="ECO:0000256" key="4">
    <source>
        <dbReference type="ARBA" id="ARBA00011823"/>
    </source>
</evidence>
<comment type="pathway">
    <text evidence="2">Porphyrin-containing compound metabolism; protoporphyrin-IX biosynthesis; coproporphyrinogen-III from 5-aminolevulinate: step 1/4.</text>
</comment>
<dbReference type="InterPro" id="IPR030656">
    <property type="entry name" value="ALAD_AS"/>
</dbReference>
<dbReference type="InterPro" id="IPR001731">
    <property type="entry name" value="ALAD"/>
</dbReference>
<feature type="active site" description="Schiff-base intermediate with substrate" evidence="12">
    <location>
        <position position="196"/>
    </location>
</feature>
<dbReference type="EC" id="4.2.1.24" evidence="5 16"/>
<evidence type="ECO:0000256" key="17">
    <source>
        <dbReference type="RuleBase" id="RU004161"/>
    </source>
</evidence>
<evidence type="ECO:0000256" key="2">
    <source>
        <dbReference type="ARBA" id="ARBA00004694"/>
    </source>
</evidence>
<comment type="function">
    <text evidence="10">Catalyzes an early step in the biosynthesis of tetrapyrroles. Binds two molecules of 5-aminolevulinate per subunit, each at a distinct site, and catalyzes their condensation to form porphobilinogen.</text>
</comment>
<dbReference type="SUPFAM" id="SSF51569">
    <property type="entry name" value="Aldolase"/>
    <property type="match status" value="1"/>
</dbReference>
<comment type="caution">
    <text evidence="18">The sequence shown here is derived from an EMBL/GenBank/DDBJ whole genome shotgun (WGS) entry which is preliminary data.</text>
</comment>
<dbReference type="PANTHER" id="PTHR11458:SF0">
    <property type="entry name" value="DELTA-AMINOLEVULINIC ACID DEHYDRATASE"/>
    <property type="match status" value="1"/>
</dbReference>
<dbReference type="GO" id="GO:0008270">
    <property type="term" value="F:zinc ion binding"/>
    <property type="evidence" value="ECO:0007669"/>
    <property type="project" value="TreeGrafter"/>
</dbReference>
<dbReference type="GO" id="GO:0005829">
    <property type="term" value="C:cytosol"/>
    <property type="evidence" value="ECO:0007669"/>
    <property type="project" value="TreeGrafter"/>
</dbReference>
<evidence type="ECO:0000256" key="12">
    <source>
        <dbReference type="PIRSR" id="PIRSR001415-1"/>
    </source>
</evidence>
<sequence length="326" mass="36349">MTDLKFHRHRRLRQNATLRRMVRETILTADDFIYPVFAIEGENIKTEIPSMPGVYQFSLDRLVEEMAEVVDLGIPSVMIFGIPSEKDAVGTQAYHTHGIVQEATRVVKEHFPELMVIADTCLCEYTDHGHCGIVRDGDVVNDESLELLVKTAVSQVEAGADVIAPSNMMDGFVAAIRKGLDEAGYENIPIMSYAVKYASAFYGPFRDAADSTPQFGDRKTYQMDPANRLEALREAESDVEEGADFLMVKPGLSYLDVLRDLKNQFNLPLVTYNVSGEYAMVKAASQNGWIDEKAIVLELLTSMKRAGADLILTYHAKDAAKWLKEA</sequence>
<comment type="catalytic activity">
    <reaction evidence="11 16">
        <text>2 5-aminolevulinate = porphobilinogen + 2 H2O + H(+)</text>
        <dbReference type="Rhea" id="RHEA:24064"/>
        <dbReference type="ChEBI" id="CHEBI:15377"/>
        <dbReference type="ChEBI" id="CHEBI:15378"/>
        <dbReference type="ChEBI" id="CHEBI:58126"/>
        <dbReference type="ChEBI" id="CHEBI:356416"/>
        <dbReference type="EC" id="4.2.1.24"/>
    </reaction>
</comment>